<protein>
    <submittedName>
        <fullName evidence="7">GL24353</fullName>
    </submittedName>
</protein>
<dbReference type="InterPro" id="IPR051834">
    <property type="entry name" value="RING_finger_E3_ligase"/>
</dbReference>
<dbReference type="GO" id="GO:0006511">
    <property type="term" value="P:ubiquitin-dependent protein catabolic process"/>
    <property type="evidence" value="ECO:0007669"/>
    <property type="project" value="TreeGrafter"/>
</dbReference>
<keyword evidence="8" id="KW-1185">Reference proteome</keyword>
<dbReference type="GO" id="GO:0005634">
    <property type="term" value="C:nucleus"/>
    <property type="evidence" value="ECO:0007669"/>
    <property type="project" value="TreeGrafter"/>
</dbReference>
<evidence type="ECO:0000256" key="5">
    <source>
        <dbReference type="SAM" id="MobiDB-lite"/>
    </source>
</evidence>
<evidence type="ECO:0000259" key="6">
    <source>
        <dbReference type="PROSITE" id="PS50089"/>
    </source>
</evidence>
<dbReference type="SMART" id="SM00184">
    <property type="entry name" value="RING"/>
    <property type="match status" value="1"/>
</dbReference>
<evidence type="ECO:0000256" key="4">
    <source>
        <dbReference type="PROSITE-ProRule" id="PRU00175"/>
    </source>
</evidence>
<dbReference type="PANTHER" id="PTHR45931:SF3">
    <property type="entry name" value="RING ZINC FINGER-CONTAINING PROTEIN"/>
    <property type="match status" value="1"/>
</dbReference>
<dbReference type="PANTHER" id="PTHR45931">
    <property type="entry name" value="SI:CH211-59O9.10"/>
    <property type="match status" value="1"/>
</dbReference>
<dbReference type="eggNOG" id="KOG0800">
    <property type="taxonomic scope" value="Eukaryota"/>
</dbReference>
<dbReference type="HOGENOM" id="CLU_075916_0_0_1"/>
<evidence type="ECO:0000256" key="2">
    <source>
        <dbReference type="ARBA" id="ARBA00022771"/>
    </source>
</evidence>
<gene>
    <name evidence="7" type="primary">Dper\GL24353</name>
    <name evidence="7" type="ORF">Dper_GL24353</name>
</gene>
<feature type="region of interest" description="Disordered" evidence="5">
    <location>
        <begin position="146"/>
        <end position="203"/>
    </location>
</feature>
<dbReference type="PROSITE" id="PS50089">
    <property type="entry name" value="ZF_RING_2"/>
    <property type="match status" value="1"/>
</dbReference>
<evidence type="ECO:0000313" key="8">
    <source>
        <dbReference type="Proteomes" id="UP000008744"/>
    </source>
</evidence>
<feature type="compositionally biased region" description="Basic and acidic residues" evidence="5">
    <location>
        <begin position="158"/>
        <end position="169"/>
    </location>
</feature>
<dbReference type="OrthoDB" id="21204at2759"/>
<keyword evidence="1" id="KW-0479">Metal-binding</keyword>
<evidence type="ECO:0000256" key="3">
    <source>
        <dbReference type="ARBA" id="ARBA00022833"/>
    </source>
</evidence>
<keyword evidence="3" id="KW-0862">Zinc</keyword>
<organism evidence="8">
    <name type="scientific">Drosophila persimilis</name>
    <name type="common">Fruit fly</name>
    <dbReference type="NCBI Taxonomy" id="7234"/>
    <lineage>
        <taxon>Eukaryota</taxon>
        <taxon>Metazoa</taxon>
        <taxon>Ecdysozoa</taxon>
        <taxon>Arthropoda</taxon>
        <taxon>Hexapoda</taxon>
        <taxon>Insecta</taxon>
        <taxon>Pterygota</taxon>
        <taxon>Neoptera</taxon>
        <taxon>Endopterygota</taxon>
        <taxon>Diptera</taxon>
        <taxon>Brachycera</taxon>
        <taxon>Muscomorpha</taxon>
        <taxon>Ephydroidea</taxon>
        <taxon>Drosophilidae</taxon>
        <taxon>Drosophila</taxon>
        <taxon>Sophophora</taxon>
    </lineage>
</organism>
<dbReference type="Pfam" id="PF13639">
    <property type="entry name" value="zf-RING_2"/>
    <property type="match status" value="1"/>
</dbReference>
<sequence>MSDFNDDHFPGVTANERFNRQYHRLLLRAVMNVDIEIGIPRATQDVIASLPFRKVRESELVGVDPKCSVCMESLQAGEILKSMPCKHEFHDQCLIRWLKESYSCLLCRFQLKFQELTFTRVTHGHLAPVNHPLVHVYGPFRRSEAGSLRRSLTGPSHRSQDGSRHRLQDDSNSSDQDDSDSSDEEESRRSDQDDSNPSGQVGL</sequence>
<proteinExistence type="predicted"/>
<dbReference type="SMR" id="B4G5G1"/>
<evidence type="ECO:0000313" key="7">
    <source>
        <dbReference type="EMBL" id="EDW24827.1"/>
    </source>
</evidence>
<feature type="compositionally biased region" description="Acidic residues" evidence="5">
    <location>
        <begin position="175"/>
        <end position="185"/>
    </location>
</feature>
<dbReference type="GO" id="GO:0008270">
    <property type="term" value="F:zinc ion binding"/>
    <property type="evidence" value="ECO:0007669"/>
    <property type="project" value="UniProtKB-KW"/>
</dbReference>
<accession>B4G5G1</accession>
<dbReference type="InterPro" id="IPR013083">
    <property type="entry name" value="Znf_RING/FYVE/PHD"/>
</dbReference>
<dbReference type="AlphaFoldDB" id="B4G5G1"/>
<feature type="domain" description="RING-type" evidence="6">
    <location>
        <begin position="67"/>
        <end position="108"/>
    </location>
</feature>
<evidence type="ECO:0000256" key="1">
    <source>
        <dbReference type="ARBA" id="ARBA00022723"/>
    </source>
</evidence>
<keyword evidence="2 4" id="KW-0863">Zinc-finger</keyword>
<dbReference type="Gene3D" id="3.30.40.10">
    <property type="entry name" value="Zinc/RING finger domain, C3HC4 (zinc finger)"/>
    <property type="match status" value="1"/>
</dbReference>
<dbReference type="STRING" id="7234.B4G5G1"/>
<dbReference type="EMBL" id="CH479179">
    <property type="protein sequence ID" value="EDW24827.1"/>
    <property type="molecule type" value="Genomic_DNA"/>
</dbReference>
<dbReference type="InterPro" id="IPR001841">
    <property type="entry name" value="Znf_RING"/>
</dbReference>
<dbReference type="PhylomeDB" id="B4G5G1"/>
<dbReference type="Proteomes" id="UP000008744">
    <property type="component" value="Unassembled WGS sequence"/>
</dbReference>
<dbReference type="OMA" id="PNDQADS"/>
<name>B4G5G1_DROPE</name>
<dbReference type="KEGG" id="dpe:6588453"/>
<dbReference type="SUPFAM" id="SSF57850">
    <property type="entry name" value="RING/U-box"/>
    <property type="match status" value="1"/>
</dbReference>
<reference evidence="7 8" key="1">
    <citation type="journal article" date="2007" name="Nature">
        <title>Evolution of genes and genomes on the Drosophila phylogeny.</title>
        <authorList>
            <consortium name="Drosophila 12 Genomes Consortium"/>
            <person name="Clark A.G."/>
            <person name="Eisen M.B."/>
            <person name="Smith D.R."/>
            <person name="Bergman C.M."/>
            <person name="Oliver B."/>
            <person name="Markow T.A."/>
            <person name="Kaufman T.C."/>
            <person name="Kellis M."/>
            <person name="Gelbart W."/>
            <person name="Iyer V.N."/>
            <person name="Pollard D.A."/>
            <person name="Sackton T.B."/>
            <person name="Larracuente A.M."/>
            <person name="Singh N.D."/>
            <person name="Abad J.P."/>
            <person name="Abt D.N."/>
            <person name="Adryan B."/>
            <person name="Aguade M."/>
            <person name="Akashi H."/>
            <person name="Anderson W.W."/>
            <person name="Aquadro C.F."/>
            <person name="Ardell D.H."/>
            <person name="Arguello R."/>
            <person name="Artieri C.G."/>
            <person name="Barbash D.A."/>
            <person name="Barker D."/>
            <person name="Barsanti P."/>
            <person name="Batterham P."/>
            <person name="Batzoglou S."/>
            <person name="Begun D."/>
            <person name="Bhutkar A."/>
            <person name="Blanco E."/>
            <person name="Bosak S.A."/>
            <person name="Bradley R.K."/>
            <person name="Brand A.D."/>
            <person name="Brent M.R."/>
            <person name="Brooks A.N."/>
            <person name="Brown R.H."/>
            <person name="Butlin R.K."/>
            <person name="Caggese C."/>
            <person name="Calvi B.R."/>
            <person name="Bernardo de Carvalho A."/>
            <person name="Caspi A."/>
            <person name="Castrezana S."/>
            <person name="Celniker S.E."/>
            <person name="Chang J.L."/>
            <person name="Chapple C."/>
            <person name="Chatterji S."/>
            <person name="Chinwalla A."/>
            <person name="Civetta A."/>
            <person name="Clifton S.W."/>
            <person name="Comeron J.M."/>
            <person name="Costello J.C."/>
            <person name="Coyne J.A."/>
            <person name="Daub J."/>
            <person name="David R.G."/>
            <person name="Delcher A.L."/>
            <person name="Delehaunty K."/>
            <person name="Do C.B."/>
            <person name="Ebling H."/>
            <person name="Edwards K."/>
            <person name="Eickbush T."/>
            <person name="Evans J.D."/>
            <person name="Filipski A."/>
            <person name="Findeiss S."/>
            <person name="Freyhult E."/>
            <person name="Fulton L."/>
            <person name="Fulton R."/>
            <person name="Garcia A.C."/>
            <person name="Gardiner A."/>
            <person name="Garfield D.A."/>
            <person name="Garvin B.E."/>
            <person name="Gibson G."/>
            <person name="Gilbert D."/>
            <person name="Gnerre S."/>
            <person name="Godfrey J."/>
            <person name="Good R."/>
            <person name="Gotea V."/>
            <person name="Gravely B."/>
            <person name="Greenberg A.J."/>
            <person name="Griffiths-Jones S."/>
            <person name="Gross S."/>
            <person name="Guigo R."/>
            <person name="Gustafson E.A."/>
            <person name="Haerty W."/>
            <person name="Hahn M.W."/>
            <person name="Halligan D.L."/>
            <person name="Halpern A.L."/>
            <person name="Halter G.M."/>
            <person name="Han M.V."/>
            <person name="Heger A."/>
            <person name="Hillier L."/>
            <person name="Hinrichs A.S."/>
            <person name="Holmes I."/>
            <person name="Hoskins R.A."/>
            <person name="Hubisz M.J."/>
            <person name="Hultmark D."/>
            <person name="Huntley M.A."/>
            <person name="Jaffe D.B."/>
            <person name="Jagadeeshan S."/>
            <person name="Jeck W.R."/>
            <person name="Johnson J."/>
            <person name="Jones C.D."/>
            <person name="Jordan W.C."/>
            <person name="Karpen G.H."/>
            <person name="Kataoka E."/>
            <person name="Keightley P.D."/>
            <person name="Kheradpour P."/>
            <person name="Kirkness E.F."/>
            <person name="Koerich L.B."/>
            <person name="Kristiansen K."/>
            <person name="Kudrna D."/>
            <person name="Kulathinal R.J."/>
            <person name="Kumar S."/>
            <person name="Kwok R."/>
            <person name="Lander E."/>
            <person name="Langley C.H."/>
            <person name="Lapoint R."/>
            <person name="Lazzaro B.P."/>
            <person name="Lee S.J."/>
            <person name="Levesque L."/>
            <person name="Li R."/>
            <person name="Lin C.F."/>
            <person name="Lin M.F."/>
            <person name="Lindblad-Toh K."/>
            <person name="Llopart A."/>
            <person name="Long M."/>
            <person name="Low L."/>
            <person name="Lozovsky E."/>
            <person name="Lu J."/>
            <person name="Luo M."/>
            <person name="Machado C.A."/>
            <person name="Makalowski W."/>
            <person name="Marzo M."/>
            <person name="Matsuda M."/>
            <person name="Matzkin L."/>
            <person name="McAllister B."/>
            <person name="McBride C.S."/>
            <person name="McKernan B."/>
            <person name="McKernan K."/>
            <person name="Mendez-Lago M."/>
            <person name="Minx P."/>
            <person name="Mollenhauer M.U."/>
            <person name="Montooth K."/>
            <person name="Mount S.M."/>
            <person name="Mu X."/>
            <person name="Myers E."/>
            <person name="Negre B."/>
            <person name="Newfeld S."/>
            <person name="Nielsen R."/>
            <person name="Noor M.A."/>
            <person name="O'Grady P."/>
            <person name="Pachter L."/>
            <person name="Papaceit M."/>
            <person name="Parisi M.J."/>
            <person name="Parisi M."/>
            <person name="Parts L."/>
            <person name="Pedersen J.S."/>
            <person name="Pesole G."/>
            <person name="Phillippy A.M."/>
            <person name="Ponting C.P."/>
            <person name="Pop M."/>
            <person name="Porcelli D."/>
            <person name="Powell J.R."/>
            <person name="Prohaska S."/>
            <person name="Pruitt K."/>
            <person name="Puig M."/>
            <person name="Quesneville H."/>
            <person name="Ram K.R."/>
            <person name="Rand D."/>
            <person name="Rasmussen M.D."/>
            <person name="Reed L.K."/>
            <person name="Reenan R."/>
            <person name="Reily A."/>
            <person name="Remington K.A."/>
            <person name="Rieger T.T."/>
            <person name="Ritchie M.G."/>
            <person name="Robin C."/>
            <person name="Rogers Y.H."/>
            <person name="Rohde C."/>
            <person name="Rozas J."/>
            <person name="Rubenfield M.J."/>
            <person name="Ruiz A."/>
            <person name="Russo S."/>
            <person name="Salzberg S.L."/>
            <person name="Sanchez-Gracia A."/>
            <person name="Saranga D.J."/>
            <person name="Sato H."/>
            <person name="Schaeffer S.W."/>
            <person name="Schatz M.C."/>
            <person name="Schlenke T."/>
            <person name="Schwartz R."/>
            <person name="Segarra C."/>
            <person name="Singh R.S."/>
            <person name="Sirot L."/>
            <person name="Sirota M."/>
            <person name="Sisneros N.B."/>
            <person name="Smith C.D."/>
            <person name="Smith T.F."/>
            <person name="Spieth J."/>
            <person name="Stage D.E."/>
            <person name="Stark A."/>
            <person name="Stephan W."/>
            <person name="Strausberg R.L."/>
            <person name="Strempel S."/>
            <person name="Sturgill D."/>
            <person name="Sutton G."/>
            <person name="Sutton G.G."/>
            <person name="Tao W."/>
            <person name="Teichmann S."/>
            <person name="Tobari Y.N."/>
            <person name="Tomimura Y."/>
            <person name="Tsolas J.M."/>
            <person name="Valente V.L."/>
            <person name="Venter E."/>
            <person name="Venter J.C."/>
            <person name="Vicario S."/>
            <person name="Vieira F.G."/>
            <person name="Vilella A.J."/>
            <person name="Villasante A."/>
            <person name="Walenz B."/>
            <person name="Wang J."/>
            <person name="Wasserman M."/>
            <person name="Watts T."/>
            <person name="Wilson D."/>
            <person name="Wilson R.K."/>
            <person name="Wing R.A."/>
            <person name="Wolfner M.F."/>
            <person name="Wong A."/>
            <person name="Wong G.K."/>
            <person name="Wu C.I."/>
            <person name="Wu G."/>
            <person name="Yamamoto D."/>
            <person name="Yang H.P."/>
            <person name="Yang S.P."/>
            <person name="Yorke J.A."/>
            <person name="Yoshida K."/>
            <person name="Zdobnov E."/>
            <person name="Zhang P."/>
            <person name="Zhang Y."/>
            <person name="Zimin A.V."/>
            <person name="Baldwin J."/>
            <person name="Abdouelleil A."/>
            <person name="Abdulkadir J."/>
            <person name="Abebe A."/>
            <person name="Abera B."/>
            <person name="Abreu J."/>
            <person name="Acer S.C."/>
            <person name="Aftuck L."/>
            <person name="Alexander A."/>
            <person name="An P."/>
            <person name="Anderson E."/>
            <person name="Anderson S."/>
            <person name="Arachi H."/>
            <person name="Azer M."/>
            <person name="Bachantsang P."/>
            <person name="Barry A."/>
            <person name="Bayul T."/>
            <person name="Berlin A."/>
            <person name="Bessette D."/>
            <person name="Bloom T."/>
            <person name="Blye J."/>
            <person name="Boguslavskiy L."/>
            <person name="Bonnet C."/>
            <person name="Boukhgalter B."/>
            <person name="Bourzgui I."/>
            <person name="Brown A."/>
            <person name="Cahill P."/>
            <person name="Channer S."/>
            <person name="Cheshatsang Y."/>
            <person name="Chuda L."/>
            <person name="Citroen M."/>
            <person name="Collymore A."/>
            <person name="Cooke P."/>
            <person name="Costello M."/>
            <person name="D'Aco K."/>
            <person name="Daza R."/>
            <person name="De Haan G."/>
            <person name="DeGray S."/>
            <person name="DeMaso C."/>
            <person name="Dhargay N."/>
            <person name="Dooley K."/>
            <person name="Dooley E."/>
            <person name="Doricent M."/>
            <person name="Dorje P."/>
            <person name="Dorjee K."/>
            <person name="Dupes A."/>
            <person name="Elong R."/>
            <person name="Falk J."/>
            <person name="Farina A."/>
            <person name="Faro S."/>
            <person name="Ferguson D."/>
            <person name="Fisher S."/>
            <person name="Foley C.D."/>
            <person name="Franke A."/>
            <person name="Friedrich D."/>
            <person name="Gadbois L."/>
            <person name="Gearin G."/>
            <person name="Gearin C.R."/>
            <person name="Giannoukos G."/>
            <person name="Goode T."/>
            <person name="Graham J."/>
            <person name="Grandbois E."/>
            <person name="Grewal S."/>
            <person name="Gyaltsen K."/>
            <person name="Hafez N."/>
            <person name="Hagos B."/>
            <person name="Hall J."/>
            <person name="Henson C."/>
            <person name="Hollinger A."/>
            <person name="Honan T."/>
            <person name="Huard M.D."/>
            <person name="Hughes L."/>
            <person name="Hurhula B."/>
            <person name="Husby M.E."/>
            <person name="Kamat A."/>
            <person name="Kanga B."/>
            <person name="Kashin S."/>
            <person name="Khazanovich D."/>
            <person name="Kisner P."/>
            <person name="Lance K."/>
            <person name="Lara M."/>
            <person name="Lee W."/>
            <person name="Lennon N."/>
            <person name="Letendre F."/>
            <person name="LeVine R."/>
            <person name="Lipovsky A."/>
            <person name="Liu X."/>
            <person name="Liu J."/>
            <person name="Liu S."/>
            <person name="Lokyitsang T."/>
            <person name="Lokyitsang Y."/>
            <person name="Lubonja R."/>
            <person name="Lui A."/>
            <person name="MacDonald P."/>
            <person name="Magnisalis V."/>
            <person name="Maru K."/>
            <person name="Matthews C."/>
            <person name="McCusker W."/>
            <person name="McDonough S."/>
            <person name="Mehta T."/>
            <person name="Meldrim J."/>
            <person name="Meneus L."/>
            <person name="Mihai O."/>
            <person name="Mihalev A."/>
            <person name="Mihova T."/>
            <person name="Mittelman R."/>
            <person name="Mlenga V."/>
            <person name="Montmayeur A."/>
            <person name="Mulrain L."/>
            <person name="Navidi A."/>
            <person name="Naylor J."/>
            <person name="Negash T."/>
            <person name="Nguyen T."/>
            <person name="Nguyen N."/>
            <person name="Nicol R."/>
            <person name="Norbu C."/>
            <person name="Norbu N."/>
            <person name="Novod N."/>
            <person name="O'Neill B."/>
            <person name="Osman S."/>
            <person name="Markiewicz E."/>
            <person name="Oyono O.L."/>
            <person name="Patti C."/>
            <person name="Phunkhang P."/>
            <person name="Pierre F."/>
            <person name="Priest M."/>
            <person name="Raghuraman S."/>
            <person name="Rege F."/>
            <person name="Reyes R."/>
            <person name="Rise C."/>
            <person name="Rogov P."/>
            <person name="Ross K."/>
            <person name="Ryan E."/>
            <person name="Settipalli S."/>
            <person name="Shea T."/>
            <person name="Sherpa N."/>
            <person name="Shi L."/>
            <person name="Shih D."/>
            <person name="Sparrow T."/>
            <person name="Spaulding J."/>
            <person name="Stalker J."/>
            <person name="Stange-Thomann N."/>
            <person name="Stavropoulos S."/>
            <person name="Stone C."/>
            <person name="Strader C."/>
            <person name="Tesfaye S."/>
            <person name="Thomson T."/>
            <person name="Thoulutsang Y."/>
            <person name="Thoulutsang D."/>
            <person name="Topham K."/>
            <person name="Topping I."/>
            <person name="Tsamla T."/>
            <person name="Vassiliev H."/>
            <person name="Vo A."/>
            <person name="Wangchuk T."/>
            <person name="Wangdi T."/>
            <person name="Weiand M."/>
            <person name="Wilkinson J."/>
            <person name="Wilson A."/>
            <person name="Yadav S."/>
            <person name="Young G."/>
            <person name="Yu Q."/>
            <person name="Zembek L."/>
            <person name="Zhong D."/>
            <person name="Zimmer A."/>
            <person name="Zwirko Z."/>
            <person name="Jaffe D.B."/>
            <person name="Alvarez P."/>
            <person name="Brockman W."/>
            <person name="Butler J."/>
            <person name="Chin C."/>
            <person name="Gnerre S."/>
            <person name="Grabherr M."/>
            <person name="Kleber M."/>
            <person name="Mauceli E."/>
            <person name="MacCallum I."/>
        </authorList>
    </citation>
    <scope>NUCLEOTIDE SEQUENCE [LARGE SCALE GENOMIC DNA]</scope>
    <source>
        <strain evidence="8">MSH-3 / Tucson 14011-0111.49</strain>
    </source>
</reference>
<dbReference type="GO" id="GO:0061630">
    <property type="term" value="F:ubiquitin protein ligase activity"/>
    <property type="evidence" value="ECO:0007669"/>
    <property type="project" value="TreeGrafter"/>
</dbReference>